<feature type="non-terminal residue" evidence="2">
    <location>
        <position position="57"/>
    </location>
</feature>
<evidence type="ECO:0000313" key="3">
    <source>
        <dbReference type="Proteomes" id="UP000727407"/>
    </source>
</evidence>
<protein>
    <submittedName>
        <fullName evidence="2">Thioredoxin domain-containing protein 16 isoform X1</fullName>
    </submittedName>
</protein>
<evidence type="ECO:0000313" key="2">
    <source>
        <dbReference type="EMBL" id="KAF5901720.1"/>
    </source>
</evidence>
<feature type="signal peptide" evidence="1">
    <location>
        <begin position="1"/>
        <end position="26"/>
    </location>
</feature>
<sequence>MHETGIMQTVCVVALLLCFVTELCSCGNPAKLLQLTAEGFKEHAQSGKTALIYFGKY</sequence>
<feature type="chain" id="PRO_5035269979" evidence="1">
    <location>
        <begin position="27"/>
        <end position="57"/>
    </location>
</feature>
<accession>A0A8J4TTR5</accession>
<dbReference type="AlphaFoldDB" id="A0A8J4TTR5"/>
<evidence type="ECO:0000256" key="1">
    <source>
        <dbReference type="SAM" id="SignalP"/>
    </source>
</evidence>
<keyword evidence="1" id="KW-0732">Signal</keyword>
<keyword evidence="3" id="KW-1185">Reference proteome</keyword>
<dbReference type="Proteomes" id="UP000727407">
    <property type="component" value="Unassembled WGS sequence"/>
</dbReference>
<proteinExistence type="predicted"/>
<reference evidence="2" key="1">
    <citation type="submission" date="2020-07" db="EMBL/GenBank/DDBJ databases">
        <title>Clarias magur genome sequencing, assembly and annotation.</title>
        <authorList>
            <person name="Kushwaha B."/>
            <person name="Kumar R."/>
            <person name="Das P."/>
            <person name="Joshi C.G."/>
            <person name="Kumar D."/>
            <person name="Nagpure N.S."/>
            <person name="Pandey M."/>
            <person name="Agarwal S."/>
            <person name="Srivastava S."/>
            <person name="Singh M."/>
            <person name="Sahoo L."/>
            <person name="Jayasankar P."/>
            <person name="Meher P.K."/>
            <person name="Koringa P.G."/>
            <person name="Iquebal M.A."/>
            <person name="Das S.P."/>
            <person name="Bit A."/>
            <person name="Patnaik S."/>
            <person name="Patel N."/>
            <person name="Shah T.M."/>
            <person name="Hinsu A."/>
            <person name="Jena J.K."/>
        </authorList>
    </citation>
    <scope>NUCLEOTIDE SEQUENCE</scope>
    <source>
        <strain evidence="2">CIFAMagur01</strain>
        <tissue evidence="2">Testis</tissue>
    </source>
</reference>
<gene>
    <name evidence="2" type="primary">txndc16</name>
    <name evidence="2" type="ORF">DAT39_008560</name>
</gene>
<comment type="caution">
    <text evidence="2">The sequence shown here is derived from an EMBL/GenBank/DDBJ whole genome shotgun (WGS) entry which is preliminary data.</text>
</comment>
<dbReference type="EMBL" id="QNUK01000106">
    <property type="protein sequence ID" value="KAF5901720.1"/>
    <property type="molecule type" value="Genomic_DNA"/>
</dbReference>
<organism evidence="2 3">
    <name type="scientific">Clarias magur</name>
    <name type="common">Asian catfish</name>
    <name type="synonym">Macropteronotus magur</name>
    <dbReference type="NCBI Taxonomy" id="1594786"/>
    <lineage>
        <taxon>Eukaryota</taxon>
        <taxon>Metazoa</taxon>
        <taxon>Chordata</taxon>
        <taxon>Craniata</taxon>
        <taxon>Vertebrata</taxon>
        <taxon>Euteleostomi</taxon>
        <taxon>Actinopterygii</taxon>
        <taxon>Neopterygii</taxon>
        <taxon>Teleostei</taxon>
        <taxon>Ostariophysi</taxon>
        <taxon>Siluriformes</taxon>
        <taxon>Clariidae</taxon>
        <taxon>Clarias</taxon>
    </lineage>
</organism>
<name>A0A8J4TTR5_CLAMG</name>